<accession>A0A4U8Z7M6</accession>
<dbReference type="AlphaFoldDB" id="A0A4U8Z7M6"/>
<evidence type="ECO:0000313" key="3">
    <source>
        <dbReference type="Proteomes" id="UP000294360"/>
    </source>
</evidence>
<feature type="compositionally biased region" description="Polar residues" evidence="1">
    <location>
        <begin position="46"/>
        <end position="55"/>
    </location>
</feature>
<evidence type="ECO:0000256" key="1">
    <source>
        <dbReference type="SAM" id="MobiDB-lite"/>
    </source>
</evidence>
<dbReference type="EMBL" id="LR536452">
    <property type="protein sequence ID" value="VFU17531.1"/>
    <property type="molecule type" value="Genomic_DNA"/>
</dbReference>
<sequence length="64" mass="6853">MATLNASDLASNPCRPSLHKLIGLRGRDARLKPRQHATLGAARSGFPQNHYSNSGDRAAQGDRA</sequence>
<geneLocation type="plasmid" evidence="2 3">
    <name>3</name>
</geneLocation>
<keyword evidence="2" id="KW-0614">Plasmid</keyword>
<dbReference type="KEGG" id="mtun:MTUNDRAET4_0085.2"/>
<organism evidence="2 3">
    <name type="scientific">Methylocella tundrae</name>
    <dbReference type="NCBI Taxonomy" id="227605"/>
    <lineage>
        <taxon>Bacteria</taxon>
        <taxon>Pseudomonadati</taxon>
        <taxon>Pseudomonadota</taxon>
        <taxon>Alphaproteobacteria</taxon>
        <taxon>Hyphomicrobiales</taxon>
        <taxon>Beijerinckiaceae</taxon>
        <taxon>Methylocella</taxon>
    </lineage>
</organism>
<evidence type="ECO:0000313" key="2">
    <source>
        <dbReference type="EMBL" id="VFU17531.1"/>
    </source>
</evidence>
<proteinExistence type="predicted"/>
<dbReference type="Proteomes" id="UP000294360">
    <property type="component" value="Plasmid 3"/>
</dbReference>
<gene>
    <name evidence="2" type="ORF">MTUNDRAET4_0085</name>
</gene>
<feature type="region of interest" description="Disordered" evidence="1">
    <location>
        <begin position="34"/>
        <end position="64"/>
    </location>
</feature>
<protein>
    <submittedName>
        <fullName evidence="2">Uncharacterized protein</fullName>
    </submittedName>
</protein>
<reference evidence="2 3" key="1">
    <citation type="submission" date="2019-03" db="EMBL/GenBank/DDBJ databases">
        <authorList>
            <person name="Kox A.R. M."/>
        </authorList>
    </citation>
    <scope>NUCLEOTIDE SEQUENCE [LARGE SCALE GENOMIC DNA]</scope>
    <source>
        <strain evidence="2">MTUNDRAET4 annotated genome</strain>
        <plasmid evidence="3">3</plasmid>
    </source>
</reference>
<name>A0A4U8Z7M6_METTU</name>